<gene>
    <name evidence="1" type="ORF">E2C01_100378</name>
</gene>
<organism evidence="1 2">
    <name type="scientific">Portunus trituberculatus</name>
    <name type="common">Swimming crab</name>
    <name type="synonym">Neptunus trituberculatus</name>
    <dbReference type="NCBI Taxonomy" id="210409"/>
    <lineage>
        <taxon>Eukaryota</taxon>
        <taxon>Metazoa</taxon>
        <taxon>Ecdysozoa</taxon>
        <taxon>Arthropoda</taxon>
        <taxon>Crustacea</taxon>
        <taxon>Multicrustacea</taxon>
        <taxon>Malacostraca</taxon>
        <taxon>Eumalacostraca</taxon>
        <taxon>Eucarida</taxon>
        <taxon>Decapoda</taxon>
        <taxon>Pleocyemata</taxon>
        <taxon>Brachyura</taxon>
        <taxon>Eubrachyura</taxon>
        <taxon>Portunoidea</taxon>
        <taxon>Portunidae</taxon>
        <taxon>Portuninae</taxon>
        <taxon>Portunus</taxon>
    </lineage>
</organism>
<sequence length="98" mass="10888">MGRLGSCQQVLKYVTYKLASCLVERPRPLRQAVIVHYLEVTSVKATVLVKARRLENPWFPSQTQISGKEQEGVKQEARSAALTLSTLAHLALLSRTPA</sequence>
<comment type="caution">
    <text evidence="1">The sequence shown here is derived from an EMBL/GenBank/DDBJ whole genome shotgun (WGS) entry which is preliminary data.</text>
</comment>
<keyword evidence="2" id="KW-1185">Reference proteome</keyword>
<protein>
    <submittedName>
        <fullName evidence="1">Uncharacterized protein</fullName>
    </submittedName>
</protein>
<name>A0A5B7KDF4_PORTR</name>
<proteinExistence type="predicted"/>
<reference evidence="1 2" key="1">
    <citation type="submission" date="2019-05" db="EMBL/GenBank/DDBJ databases">
        <title>Another draft genome of Portunus trituberculatus and its Hox gene families provides insights of decapod evolution.</title>
        <authorList>
            <person name="Jeong J.-H."/>
            <person name="Song I."/>
            <person name="Kim S."/>
            <person name="Choi T."/>
            <person name="Kim D."/>
            <person name="Ryu S."/>
            <person name="Kim W."/>
        </authorList>
    </citation>
    <scope>NUCLEOTIDE SEQUENCE [LARGE SCALE GENOMIC DNA]</scope>
    <source>
        <tissue evidence="1">Muscle</tissue>
    </source>
</reference>
<dbReference type="AlphaFoldDB" id="A0A5B7KDF4"/>
<accession>A0A5B7KDF4</accession>
<evidence type="ECO:0000313" key="2">
    <source>
        <dbReference type="Proteomes" id="UP000324222"/>
    </source>
</evidence>
<dbReference type="Proteomes" id="UP000324222">
    <property type="component" value="Unassembled WGS sequence"/>
</dbReference>
<evidence type="ECO:0000313" key="1">
    <source>
        <dbReference type="EMBL" id="MPD04677.1"/>
    </source>
</evidence>
<dbReference type="EMBL" id="VSRR010142232">
    <property type="protein sequence ID" value="MPD04677.1"/>
    <property type="molecule type" value="Genomic_DNA"/>
</dbReference>